<dbReference type="PANTHER" id="PTHR33908">
    <property type="entry name" value="MANNOSYLTRANSFERASE YKCB-RELATED"/>
    <property type="match status" value="1"/>
</dbReference>
<gene>
    <name evidence="10" type="ORF">B6N60_00112</name>
</gene>
<comment type="subcellular location">
    <subcellularLocation>
        <location evidence="1">Cell membrane</location>
        <topology evidence="1">Multi-pass membrane protein</topology>
    </subcellularLocation>
</comment>
<feature type="transmembrane region" description="Helical" evidence="8">
    <location>
        <begin position="277"/>
        <end position="293"/>
    </location>
</feature>
<keyword evidence="3" id="KW-0328">Glycosyltransferase</keyword>
<evidence type="ECO:0000313" key="11">
    <source>
        <dbReference type="Proteomes" id="UP000683511"/>
    </source>
</evidence>
<keyword evidence="4 10" id="KW-0808">Transferase</keyword>
<evidence type="ECO:0000256" key="5">
    <source>
        <dbReference type="ARBA" id="ARBA00022692"/>
    </source>
</evidence>
<feature type="transmembrane region" description="Helical" evidence="8">
    <location>
        <begin position="77"/>
        <end position="95"/>
    </location>
</feature>
<evidence type="ECO:0000256" key="7">
    <source>
        <dbReference type="ARBA" id="ARBA00023136"/>
    </source>
</evidence>
<dbReference type="Pfam" id="PF13231">
    <property type="entry name" value="PMT_2"/>
    <property type="match status" value="1"/>
</dbReference>
<dbReference type="KEGG" id="rsin:B6N60_00112"/>
<evidence type="ECO:0000256" key="4">
    <source>
        <dbReference type="ARBA" id="ARBA00022679"/>
    </source>
</evidence>
<keyword evidence="11" id="KW-1185">Reference proteome</keyword>
<feature type="transmembrane region" description="Helical" evidence="8">
    <location>
        <begin position="218"/>
        <end position="236"/>
    </location>
</feature>
<evidence type="ECO:0000256" key="6">
    <source>
        <dbReference type="ARBA" id="ARBA00022989"/>
    </source>
</evidence>
<feature type="transmembrane region" description="Helical" evidence="8">
    <location>
        <begin position="400"/>
        <end position="420"/>
    </location>
</feature>
<feature type="transmembrane region" description="Helical" evidence="8">
    <location>
        <begin position="173"/>
        <end position="206"/>
    </location>
</feature>
<dbReference type="GO" id="GO:0005886">
    <property type="term" value="C:plasma membrane"/>
    <property type="evidence" value="ECO:0007669"/>
    <property type="project" value="UniProtKB-SubCell"/>
</dbReference>
<dbReference type="GO" id="GO:0016763">
    <property type="term" value="F:pentosyltransferase activity"/>
    <property type="evidence" value="ECO:0007669"/>
    <property type="project" value="TreeGrafter"/>
</dbReference>
<name>A0A975T3D9_9NOST</name>
<keyword evidence="6 8" id="KW-1133">Transmembrane helix</keyword>
<dbReference type="GO" id="GO:0010041">
    <property type="term" value="P:response to iron(III) ion"/>
    <property type="evidence" value="ECO:0007669"/>
    <property type="project" value="TreeGrafter"/>
</dbReference>
<evidence type="ECO:0000256" key="2">
    <source>
        <dbReference type="ARBA" id="ARBA00022475"/>
    </source>
</evidence>
<organism evidence="10 11">
    <name type="scientific">Richelia sinica FACHB-800</name>
    <dbReference type="NCBI Taxonomy" id="1357546"/>
    <lineage>
        <taxon>Bacteria</taxon>
        <taxon>Bacillati</taxon>
        <taxon>Cyanobacteriota</taxon>
        <taxon>Cyanophyceae</taxon>
        <taxon>Nostocales</taxon>
        <taxon>Nostocaceae</taxon>
        <taxon>Richelia</taxon>
    </lineage>
</organism>
<protein>
    <submittedName>
        <fullName evidence="10">Glycosyl transferase family 39</fullName>
    </submittedName>
</protein>
<dbReference type="Proteomes" id="UP000683511">
    <property type="component" value="Chromosome"/>
</dbReference>
<proteinExistence type="predicted"/>
<dbReference type="RefSeq" id="WP_190604853.1">
    <property type="nucleotide sequence ID" value="NZ_CP021056.1"/>
</dbReference>
<sequence>MLSKYRFITPIHQIISFLQKFPQCSLLIWILPLLLFSSGETSLMAHDEGLYGWRSREMFESGDWIAPWGQAHHKTPGFYWLLAIFFHLFGVSDSVARLPAFLAGIGCIFIIYEIGKIILNPRLAYLSVAILYVEYLWLQYCRLSTPDMATMLLIFGGILALLKAEIYPQNKHVLAFIAGLSIGLGFLIRSFMIFLPVLALFPYLIWQQRRHRHSTNPMIYLGFLIGLIPTGIWLYFNWLRYGSDSVGQLLGFVIRIGVERHNNTDISFYLWNLPLKSFPWFFLAIIGLVLLIRRPHNRHYFLLVIAPSILFFALTIFSSRFSHYSLWLYPWIAFWAALGLDWLGSMYQNRFTSHTALNQTKKYVWNLPRNLSYALGILGIIFVIAGLVILSLSMVAIRQYAILGLITGLACLLPLAVWISRVNFQQKFLTKNYWIAAWLMTGWFSLAAAGSLGLLGDLNPDLRTFFQRADIAEILRNHQIYAVENEGKDSVLIYFYTPQALKRVNSISQIPGASYTWVYTQPLPDLSRPHRVVGTVRDYQLIQVLP</sequence>
<dbReference type="InterPro" id="IPR050297">
    <property type="entry name" value="LipidA_mod_glycosyltrf_83"/>
</dbReference>
<feature type="transmembrane region" description="Helical" evidence="8">
    <location>
        <begin position="100"/>
        <end position="118"/>
    </location>
</feature>
<dbReference type="PANTHER" id="PTHR33908:SF3">
    <property type="entry name" value="UNDECAPRENYL PHOSPHATE-ALPHA-4-AMINO-4-DEOXY-L-ARABINOSE ARABINOSYL TRANSFERASE"/>
    <property type="match status" value="1"/>
</dbReference>
<reference evidence="10" key="1">
    <citation type="submission" date="2017-04" db="EMBL/GenBank/DDBJ databases">
        <title>Genome deletions in a multicellular cyanobacterial endosymbiont for morphological adaptation in marine diatoms.</title>
        <authorList>
            <person name="Wang Y."/>
            <person name="Gao H."/>
            <person name="Li R."/>
            <person name="Xu X."/>
        </authorList>
    </citation>
    <scope>NUCLEOTIDE SEQUENCE</scope>
    <source>
        <strain evidence="10">FACHB 800</strain>
    </source>
</reference>
<evidence type="ECO:0000313" key="10">
    <source>
        <dbReference type="EMBL" id="QXE21438.1"/>
    </source>
</evidence>
<feature type="transmembrane region" description="Helical" evidence="8">
    <location>
        <begin position="300"/>
        <end position="318"/>
    </location>
</feature>
<dbReference type="EMBL" id="CP021056">
    <property type="protein sequence ID" value="QXE21438.1"/>
    <property type="molecule type" value="Genomic_DNA"/>
</dbReference>
<evidence type="ECO:0000256" key="1">
    <source>
        <dbReference type="ARBA" id="ARBA00004651"/>
    </source>
</evidence>
<feature type="domain" description="Glycosyltransferase RgtA/B/C/D-like" evidence="9">
    <location>
        <begin position="74"/>
        <end position="233"/>
    </location>
</feature>
<feature type="transmembrane region" description="Helical" evidence="8">
    <location>
        <begin position="371"/>
        <end position="394"/>
    </location>
</feature>
<keyword evidence="5 8" id="KW-0812">Transmembrane</keyword>
<dbReference type="AlphaFoldDB" id="A0A975T3D9"/>
<evidence type="ECO:0000256" key="8">
    <source>
        <dbReference type="SAM" id="Phobius"/>
    </source>
</evidence>
<feature type="transmembrane region" description="Helical" evidence="8">
    <location>
        <begin position="148"/>
        <end position="167"/>
    </location>
</feature>
<feature type="transmembrane region" description="Helical" evidence="8">
    <location>
        <begin position="432"/>
        <end position="455"/>
    </location>
</feature>
<evidence type="ECO:0000256" key="3">
    <source>
        <dbReference type="ARBA" id="ARBA00022676"/>
    </source>
</evidence>
<evidence type="ECO:0000259" key="9">
    <source>
        <dbReference type="Pfam" id="PF13231"/>
    </source>
</evidence>
<keyword evidence="7 8" id="KW-0472">Membrane</keyword>
<keyword evidence="2" id="KW-1003">Cell membrane</keyword>
<dbReference type="GO" id="GO:0009103">
    <property type="term" value="P:lipopolysaccharide biosynthetic process"/>
    <property type="evidence" value="ECO:0007669"/>
    <property type="project" value="UniProtKB-ARBA"/>
</dbReference>
<accession>A0A975T3D9</accession>
<dbReference type="InterPro" id="IPR038731">
    <property type="entry name" value="RgtA/B/C-like"/>
</dbReference>